<accession>A0A382JSU7</accession>
<name>A0A382JSU7_9ZZZZ</name>
<dbReference type="AlphaFoldDB" id="A0A382JSU7"/>
<feature type="non-terminal residue" evidence="1">
    <location>
        <position position="35"/>
    </location>
</feature>
<organism evidence="1">
    <name type="scientific">marine metagenome</name>
    <dbReference type="NCBI Taxonomy" id="408172"/>
    <lineage>
        <taxon>unclassified sequences</taxon>
        <taxon>metagenomes</taxon>
        <taxon>ecological metagenomes</taxon>
    </lineage>
</organism>
<gene>
    <name evidence="1" type="ORF">METZ01_LOCUS267157</name>
</gene>
<reference evidence="1" key="1">
    <citation type="submission" date="2018-05" db="EMBL/GenBank/DDBJ databases">
        <authorList>
            <person name="Lanie J.A."/>
            <person name="Ng W.-L."/>
            <person name="Kazmierczak K.M."/>
            <person name="Andrzejewski T.M."/>
            <person name="Davidsen T.M."/>
            <person name="Wayne K.J."/>
            <person name="Tettelin H."/>
            <person name="Glass J.I."/>
            <person name="Rusch D."/>
            <person name="Podicherti R."/>
            <person name="Tsui H.-C.T."/>
            <person name="Winkler M.E."/>
        </authorList>
    </citation>
    <scope>NUCLEOTIDE SEQUENCE</scope>
</reference>
<proteinExistence type="predicted"/>
<feature type="non-terminal residue" evidence="1">
    <location>
        <position position="1"/>
    </location>
</feature>
<evidence type="ECO:0000313" key="1">
    <source>
        <dbReference type="EMBL" id="SVC14303.1"/>
    </source>
</evidence>
<dbReference type="EMBL" id="UINC01075780">
    <property type="protein sequence ID" value="SVC14303.1"/>
    <property type="molecule type" value="Genomic_DNA"/>
</dbReference>
<protein>
    <submittedName>
        <fullName evidence="1">Uncharacterized protein</fullName>
    </submittedName>
</protein>
<sequence length="35" mass="4212">TMSLFLKAFSQKRTALFRIHRKNAIQELLQLTLFF</sequence>